<dbReference type="AlphaFoldDB" id="W1IQN0"/>
<dbReference type="Proteomes" id="UP000019202">
    <property type="component" value="Unassembled WGS sequence"/>
</dbReference>
<evidence type="ECO:0000313" key="2">
    <source>
        <dbReference type="Proteomes" id="UP000019202"/>
    </source>
</evidence>
<proteinExistence type="predicted"/>
<organism evidence="1 2">
    <name type="scientific">Xenorhabdus szentirmaii DSM 16338</name>
    <dbReference type="NCBI Taxonomy" id="1427518"/>
    <lineage>
        <taxon>Bacteria</taxon>
        <taxon>Pseudomonadati</taxon>
        <taxon>Pseudomonadota</taxon>
        <taxon>Gammaproteobacteria</taxon>
        <taxon>Enterobacterales</taxon>
        <taxon>Morganellaceae</taxon>
        <taxon>Xenorhabdus</taxon>
    </lineage>
</organism>
<gene>
    <name evidence="1" type="ORF">XSR1_10247</name>
</gene>
<comment type="caution">
    <text evidence="1">The sequence shown here is derived from an EMBL/GenBank/DDBJ whole genome shotgun (WGS) entry which is preliminary data.</text>
</comment>
<sequence length="58" mass="6725">MNCKMQHDGQETINLPRTNLPRQRYIHPRLYASGKKLPEADSYIMIALLALNFLLVNL</sequence>
<keyword evidence="2" id="KW-1185">Reference proteome</keyword>
<reference evidence="1" key="1">
    <citation type="submission" date="2013-11" db="EMBL/GenBank/DDBJ databases">
        <title>Draft genome sequence and annotation of the entomopathogenic bacteria, Xenorhabdus cabanillasi strain JM26 and Xenorhabdus szentirmai strain DSM 16338.</title>
        <authorList>
            <person name="Gualtieri M."/>
            <person name="Ogier J.C."/>
            <person name="Pages S."/>
            <person name="Givaudan A."/>
            <person name="Gaudriault S."/>
        </authorList>
    </citation>
    <scope>NUCLEOTIDE SEQUENCE [LARGE SCALE GENOMIC DNA]</scope>
    <source>
        <strain evidence="1">DSM 16338</strain>
    </source>
</reference>
<name>W1IQN0_9GAMM</name>
<accession>W1IQN0</accession>
<dbReference type="EMBL" id="CBXF010000001">
    <property type="protein sequence ID" value="CDL80797.1"/>
    <property type="molecule type" value="Genomic_DNA"/>
</dbReference>
<protein>
    <submittedName>
        <fullName evidence="1">Uncharacterized protein</fullName>
    </submittedName>
</protein>
<evidence type="ECO:0000313" key="1">
    <source>
        <dbReference type="EMBL" id="CDL80797.1"/>
    </source>
</evidence>